<keyword evidence="3" id="KW-1185">Reference proteome</keyword>
<reference evidence="2 3" key="1">
    <citation type="journal article" date="2015" name="Genome Announc.">
        <title>Complete Genome Sequence of the Novel Leech Symbiont Mucinivorans hirudinis M3T.</title>
        <authorList>
            <person name="Nelson M.C."/>
            <person name="Bomar L."/>
            <person name="Graf J."/>
        </authorList>
    </citation>
    <scope>NUCLEOTIDE SEQUENCE [LARGE SCALE GENOMIC DNA]</scope>
    <source>
        <strain evidence="3">M3</strain>
    </source>
</reference>
<organism evidence="2 3">
    <name type="scientific">Mucinivorans hirudinis</name>
    <dbReference type="NCBI Taxonomy" id="1433126"/>
    <lineage>
        <taxon>Bacteria</taxon>
        <taxon>Pseudomonadati</taxon>
        <taxon>Bacteroidota</taxon>
        <taxon>Bacteroidia</taxon>
        <taxon>Bacteroidales</taxon>
        <taxon>Rikenellaceae</taxon>
        <taxon>Mucinivorans</taxon>
    </lineage>
</organism>
<evidence type="ECO:0000313" key="2">
    <source>
        <dbReference type="EMBL" id="CDN31342.1"/>
    </source>
</evidence>
<proteinExistence type="predicted"/>
<name>A0A060R7U1_9BACT</name>
<evidence type="ECO:0000313" key="3">
    <source>
        <dbReference type="Proteomes" id="UP000027616"/>
    </source>
</evidence>
<dbReference type="AlphaFoldDB" id="A0A060R7U1"/>
<dbReference type="InterPro" id="IPR009061">
    <property type="entry name" value="DNA-bd_dom_put_sf"/>
</dbReference>
<dbReference type="KEGG" id="rbc:BN938_1249"/>
<dbReference type="eggNOG" id="COG0789">
    <property type="taxonomic scope" value="Bacteria"/>
</dbReference>
<protein>
    <recommendedName>
        <fullName evidence="1">Helix-turn-helix domain-containing protein</fullName>
    </recommendedName>
</protein>
<feature type="domain" description="Helix-turn-helix" evidence="1">
    <location>
        <begin position="27"/>
        <end position="75"/>
    </location>
</feature>
<sequence length="78" mass="9277">MMSRFRRLTDTVDALCRESDDKRLGRWLDNQDVCQILQISLRTLQTYRDNRTLPYSQIGHKIYYRADDVAEVLKNLSP</sequence>
<dbReference type="PANTHER" id="PTHR34585">
    <property type="match status" value="1"/>
</dbReference>
<dbReference type="SUPFAM" id="SSF46955">
    <property type="entry name" value="Putative DNA-binding domain"/>
    <property type="match status" value="1"/>
</dbReference>
<accession>A0A060R7U1</accession>
<dbReference type="PATRIC" id="fig|1433126.3.peg.1240"/>
<evidence type="ECO:0000259" key="1">
    <source>
        <dbReference type="Pfam" id="PF12728"/>
    </source>
</evidence>
<dbReference type="Proteomes" id="UP000027616">
    <property type="component" value="Chromosome I"/>
</dbReference>
<dbReference type="Pfam" id="PF12728">
    <property type="entry name" value="HTH_17"/>
    <property type="match status" value="1"/>
</dbReference>
<dbReference type="STRING" id="1433126.BN938_1249"/>
<dbReference type="HOGENOM" id="CLU_133781_1_1_10"/>
<dbReference type="PANTHER" id="PTHR34585:SF22">
    <property type="entry name" value="HELIX-TURN-HELIX DOMAIN-CONTAINING PROTEIN"/>
    <property type="match status" value="1"/>
</dbReference>
<dbReference type="InterPro" id="IPR041657">
    <property type="entry name" value="HTH_17"/>
</dbReference>
<gene>
    <name evidence="2" type="ORF">BN938_1249</name>
</gene>
<dbReference type="EMBL" id="HG934468">
    <property type="protein sequence ID" value="CDN31342.1"/>
    <property type="molecule type" value="Genomic_DNA"/>
</dbReference>